<dbReference type="OrthoDB" id="199633at2759"/>
<proteinExistence type="predicted"/>
<keyword evidence="4" id="KW-1185">Reference proteome</keyword>
<dbReference type="PROSITE" id="PS00455">
    <property type="entry name" value="AMP_BINDING"/>
    <property type="match status" value="1"/>
</dbReference>
<feature type="domain" description="AMP-binding enzyme C-terminal" evidence="2">
    <location>
        <begin position="475"/>
        <end position="576"/>
    </location>
</feature>
<dbReference type="InterPro" id="IPR045851">
    <property type="entry name" value="AMP-bd_C_sf"/>
</dbReference>
<dbReference type="Gene3D" id="3.40.50.12780">
    <property type="entry name" value="N-terminal domain of ligase-like"/>
    <property type="match status" value="1"/>
</dbReference>
<reference evidence="3" key="1">
    <citation type="submission" date="2020-06" db="EMBL/GenBank/DDBJ databases">
        <authorList>
            <consortium name="Plant Systems Biology data submission"/>
        </authorList>
    </citation>
    <scope>NUCLEOTIDE SEQUENCE</scope>
    <source>
        <strain evidence="3">D6</strain>
    </source>
</reference>
<dbReference type="EMBL" id="CAICTM010000741">
    <property type="protein sequence ID" value="CAB9515849.1"/>
    <property type="molecule type" value="Genomic_DNA"/>
</dbReference>
<evidence type="ECO:0000259" key="1">
    <source>
        <dbReference type="Pfam" id="PF00501"/>
    </source>
</evidence>
<keyword evidence="3" id="KW-0436">Ligase</keyword>
<dbReference type="Proteomes" id="UP001153069">
    <property type="component" value="Unassembled WGS sequence"/>
</dbReference>
<name>A0A9N8EAX4_9STRA</name>
<protein>
    <submittedName>
        <fullName evidence="3">D-alanine--D-alanyl carrier protein ligase</fullName>
    </submittedName>
</protein>
<dbReference type="InterPro" id="IPR020845">
    <property type="entry name" value="AMP-binding_CS"/>
</dbReference>
<comment type="caution">
    <text evidence="3">The sequence shown here is derived from an EMBL/GenBank/DDBJ whole genome shotgun (WGS) entry which is preliminary data.</text>
</comment>
<dbReference type="InterPro" id="IPR042099">
    <property type="entry name" value="ANL_N_sf"/>
</dbReference>
<gene>
    <name evidence="3" type="ORF">SEMRO_742_G195930.1</name>
</gene>
<organism evidence="3 4">
    <name type="scientific">Seminavis robusta</name>
    <dbReference type="NCBI Taxonomy" id="568900"/>
    <lineage>
        <taxon>Eukaryota</taxon>
        <taxon>Sar</taxon>
        <taxon>Stramenopiles</taxon>
        <taxon>Ochrophyta</taxon>
        <taxon>Bacillariophyta</taxon>
        <taxon>Bacillariophyceae</taxon>
        <taxon>Bacillariophycidae</taxon>
        <taxon>Naviculales</taxon>
        <taxon>Naviculaceae</taxon>
        <taxon>Seminavis</taxon>
    </lineage>
</organism>
<dbReference type="Pfam" id="PF23024">
    <property type="entry name" value="AMP-dom_DIP2-like"/>
    <property type="match status" value="1"/>
</dbReference>
<dbReference type="Gene3D" id="3.30.300.30">
    <property type="match status" value="1"/>
</dbReference>
<sequence length="1080" mass="121330">MDTGAMDASFHHLYGSLVFEESENDGPLYQPALTRQNSFIQHATIVHAAFHNATKHPNKVLLQWVNISCKVVESITYQKLWDRARAVAAMLHQKGVQRGDRVMISYPPGLEFMVGLIGCMIAGAIACSVYPPNLVEPSKTKYSLQQFRNQVNDAGAKFALTTREFRMLVKLRALGRTRVTWLVTENLVIPEDHHLQLPNPGDVALIQYSSGSTGEPKGVMLSHQAIIHNVCAISRISADMTDANLHGVNWMPQYHDYGLFNFFFPAVLGRFWTATCASPIDFIRNPLLWADMIENFKATHTAGPNFAYGLLAKRMKQANRMLSKEAQRRLVRANIAAEPISPKTIEDMEGIIGFSRSAINPSYGLAESCVYVTSCVGPEVRILDGAVSCGMLERTKHYNKGLVIVDDPTKGTIAPDGQVGEIFIRGPDLALGYWNKPELDHLFHKRLDDGMDYMGTGDLGKVVDGRLYVVGRVKELIIQNGRNIYPTDIERTIEENYANVVRPGSTVAFQWSDNSICLVAEIREESASGLDEMSDHAMKVLLRVVHGVELGAIYLLRKGSVPKTTSGKVKRVQTKQDAFGGIWDKKSRNVIRKWKLEGPVLAAETTAAVSHSIVPQNLPSDKLPTSAYNVVSLIQFNPETLDGLFRELYLHEVEELEEAWGNADKSLQAFQSMCIDSIRAIEANLPSLVQFFHWLEEQPEKIVHGNPLDLLSDIAHAAFVMQWATTLLASDIELLQKKVLKDKEIEQRFTECLQKSPVPNEALFLTKGDRFDPLFGALDCFGWMKHRSVQCMMDQMVSVMFGSTDTTDIDFADGVDYATMNILEAVWIDRIFRRLDNAFVGSWLTQRSRPVSTEVVGSDFYQDFDHDEFAHVYKVWNLAFSFSLPDTKWVVAKLLMPCVAQVHNKSFTQYRMISLHMASHHWVRAHLSGTETTCKISREGQLALGMLNRQWLQSLCPDTTARTDLVESEPSELVLHWSARFQKIDSARRNLMATRFLQDSAPMKEDTDPVEHLFMCLMGNSIDMASTWEENGLTSLMHAELTNTVAEEFSLTLPPTFPMVFRTPAELKVYIHSQAKSCPA</sequence>
<evidence type="ECO:0000313" key="3">
    <source>
        <dbReference type="EMBL" id="CAB9515849.1"/>
    </source>
</evidence>
<dbReference type="Gene3D" id="1.10.1200.10">
    <property type="entry name" value="ACP-like"/>
    <property type="match status" value="1"/>
</dbReference>
<dbReference type="PANTHER" id="PTHR22754:SF32">
    <property type="entry name" value="DISCO-INTERACTING PROTEIN 2"/>
    <property type="match status" value="1"/>
</dbReference>
<accession>A0A9N8EAX4</accession>
<dbReference type="InterPro" id="IPR025110">
    <property type="entry name" value="AMP-bd_C"/>
</dbReference>
<dbReference type="InterPro" id="IPR000873">
    <property type="entry name" value="AMP-dep_synth/lig_dom"/>
</dbReference>
<dbReference type="Pfam" id="PF00501">
    <property type="entry name" value="AMP-binding"/>
    <property type="match status" value="1"/>
</dbReference>
<feature type="domain" description="AMP-dependent synthetase/ligase" evidence="1">
    <location>
        <begin position="51"/>
        <end position="434"/>
    </location>
</feature>
<dbReference type="AlphaFoldDB" id="A0A9N8EAX4"/>
<dbReference type="GO" id="GO:0016874">
    <property type="term" value="F:ligase activity"/>
    <property type="evidence" value="ECO:0007669"/>
    <property type="project" value="UniProtKB-KW"/>
</dbReference>
<evidence type="ECO:0000313" key="4">
    <source>
        <dbReference type="Proteomes" id="UP001153069"/>
    </source>
</evidence>
<dbReference type="SUPFAM" id="SSF47336">
    <property type="entry name" value="ACP-like"/>
    <property type="match status" value="1"/>
</dbReference>
<dbReference type="InterPro" id="IPR036736">
    <property type="entry name" value="ACP-like_sf"/>
</dbReference>
<evidence type="ECO:0000259" key="2">
    <source>
        <dbReference type="Pfam" id="PF23024"/>
    </source>
</evidence>
<dbReference type="PANTHER" id="PTHR22754">
    <property type="entry name" value="DISCO-INTERACTING PROTEIN 2 DIP2 -RELATED"/>
    <property type="match status" value="1"/>
</dbReference>
<dbReference type="SUPFAM" id="SSF56801">
    <property type="entry name" value="Acetyl-CoA synthetase-like"/>
    <property type="match status" value="1"/>
</dbReference>